<sequence>MSQTMANNEWISGGDCKECLHNEPNHRIADNYGLCSTHSLVNNDLIMENIFKWLEISELIKCSDVCLKWRKSMDEVIDSYNHYLSSNRLNEFKFIIVFSKLDFNQMQEFLANQRIPNDCTVVHINCRNEVIGTQEVVPRSGRSVAANHHIEYESGFDLLSGISALFMSRAMPGIEVLMYRDSTILDLKFDDQLKCILVFHIQRSMYGHFTRLKTDSQYLEYLEQLIDNNNTAAFGGVSVDRLASGQTTDSDRDVNQPIDYICCLAFSGYEGNVCTGSGDPKQQTKQ</sequence>
<feature type="non-terminal residue" evidence="1">
    <location>
        <position position="1"/>
    </location>
</feature>
<accession>A0A7R9LKQ7</accession>
<gene>
    <name evidence="1" type="ORF">OSB1V03_LOCUS19572</name>
</gene>
<dbReference type="EMBL" id="CAJPIZ010029121">
    <property type="protein sequence ID" value="CAG2119625.1"/>
    <property type="molecule type" value="Genomic_DNA"/>
</dbReference>
<proteinExistence type="predicted"/>
<dbReference type="EMBL" id="OC883696">
    <property type="protein sequence ID" value="CAD7643386.1"/>
    <property type="molecule type" value="Genomic_DNA"/>
</dbReference>
<evidence type="ECO:0008006" key="3">
    <source>
        <dbReference type="Google" id="ProtNLM"/>
    </source>
</evidence>
<keyword evidence="2" id="KW-1185">Reference proteome</keyword>
<organism evidence="1">
    <name type="scientific">Medioppia subpectinata</name>
    <dbReference type="NCBI Taxonomy" id="1979941"/>
    <lineage>
        <taxon>Eukaryota</taxon>
        <taxon>Metazoa</taxon>
        <taxon>Ecdysozoa</taxon>
        <taxon>Arthropoda</taxon>
        <taxon>Chelicerata</taxon>
        <taxon>Arachnida</taxon>
        <taxon>Acari</taxon>
        <taxon>Acariformes</taxon>
        <taxon>Sarcoptiformes</taxon>
        <taxon>Oribatida</taxon>
        <taxon>Brachypylina</taxon>
        <taxon>Oppioidea</taxon>
        <taxon>Oppiidae</taxon>
        <taxon>Medioppia</taxon>
    </lineage>
</organism>
<dbReference type="OrthoDB" id="10257471at2759"/>
<reference evidence="1" key="1">
    <citation type="submission" date="2020-11" db="EMBL/GenBank/DDBJ databases">
        <authorList>
            <person name="Tran Van P."/>
        </authorList>
    </citation>
    <scope>NUCLEOTIDE SEQUENCE</scope>
</reference>
<evidence type="ECO:0000313" key="2">
    <source>
        <dbReference type="Proteomes" id="UP000759131"/>
    </source>
</evidence>
<protein>
    <recommendedName>
        <fullName evidence="3">F-box domain-containing protein</fullName>
    </recommendedName>
</protein>
<dbReference type="AlphaFoldDB" id="A0A7R9LKQ7"/>
<evidence type="ECO:0000313" key="1">
    <source>
        <dbReference type="EMBL" id="CAD7643386.1"/>
    </source>
</evidence>
<name>A0A7R9LKQ7_9ACAR</name>
<dbReference type="Proteomes" id="UP000759131">
    <property type="component" value="Unassembled WGS sequence"/>
</dbReference>